<keyword evidence="4" id="KW-0378">Hydrolase</keyword>
<feature type="region of interest" description="Disordered" evidence="8">
    <location>
        <begin position="90"/>
        <end position="109"/>
    </location>
</feature>
<dbReference type="GO" id="GO:0005524">
    <property type="term" value="F:ATP binding"/>
    <property type="evidence" value="ECO:0007669"/>
    <property type="project" value="UniProtKB-KW"/>
</dbReference>
<dbReference type="GO" id="GO:0005634">
    <property type="term" value="C:nucleus"/>
    <property type="evidence" value="ECO:0007669"/>
    <property type="project" value="UniProtKB-SubCell"/>
</dbReference>
<sequence>MNSMDKDGILSDENLAKMESAQPNGQRVDIIIIDSQSDENKIGVETSIRESSLKEHKEPPRTTVDNNVNEETSTTDDDSEANSYEFFVRESDNEQASASEEGTEVPLTEEEVEELVVEFLEVESKAAQAQESLEKESLDKIETEVRLELSERLQGDELESAVSTEMEQFQMQWENELDDLEIRSSILLEQLDAAGIELPRLYKTIESQVPNVCQTEAWKSRTHWAGSQVPEEATQSIKKADEYLQSCRPVRRKHGRLLEEGASGFLAGKVPVGDDDSVKCHEKSWSSFNELIKSKESAENTFGSSNWASVYLASTPQEAAALGLQFPGVDEVPLQPITFSYL</sequence>
<dbReference type="GO" id="GO:0004386">
    <property type="term" value="F:helicase activity"/>
    <property type="evidence" value="ECO:0007669"/>
    <property type="project" value="UniProtKB-KW"/>
</dbReference>
<reference evidence="9" key="1">
    <citation type="submission" date="2015-12" db="EMBL/GenBank/DDBJ databases">
        <title>Update maize B73 reference genome by single molecule sequencing technologies.</title>
        <authorList>
            <consortium name="Maize Genome Sequencing Project"/>
            <person name="Ware D."/>
        </authorList>
    </citation>
    <scope>NUCLEOTIDE SEQUENCE [LARGE SCALE GENOMIC DNA]</scope>
    <source>
        <tissue evidence="9">Seedling</tissue>
    </source>
</reference>
<feature type="region of interest" description="Disordered" evidence="8">
    <location>
        <begin position="33"/>
        <end position="82"/>
    </location>
</feature>
<dbReference type="ExpressionAtlas" id="A0A1D6KU08">
    <property type="expression patterns" value="baseline and differential"/>
</dbReference>
<evidence type="ECO:0000313" key="9">
    <source>
        <dbReference type="EMBL" id="ONM06072.1"/>
    </source>
</evidence>
<dbReference type="GO" id="GO:0016887">
    <property type="term" value="F:ATP hydrolysis activity"/>
    <property type="evidence" value="ECO:0007669"/>
    <property type="project" value="InterPro"/>
</dbReference>
<dbReference type="PANTHER" id="PTHR45797:SF1">
    <property type="entry name" value="HELICASE ARIP4"/>
    <property type="match status" value="1"/>
</dbReference>
<evidence type="ECO:0000256" key="6">
    <source>
        <dbReference type="ARBA" id="ARBA00023125"/>
    </source>
</evidence>
<keyword evidence="3" id="KW-0547">Nucleotide-binding</keyword>
<gene>
    <name evidence="9" type="ORF">ZEAMMB73_Zm00001d032801</name>
</gene>
<evidence type="ECO:0000256" key="2">
    <source>
        <dbReference type="ARBA" id="ARBA00007025"/>
    </source>
</evidence>
<keyword evidence="5" id="KW-0067">ATP-binding</keyword>
<feature type="compositionally biased region" description="Polar residues" evidence="8">
    <location>
        <begin position="63"/>
        <end position="72"/>
    </location>
</feature>
<evidence type="ECO:0000256" key="5">
    <source>
        <dbReference type="ARBA" id="ARBA00022840"/>
    </source>
</evidence>
<comment type="similarity">
    <text evidence="2">Belongs to the SNF2/RAD54 helicase family.</text>
</comment>
<keyword evidence="7" id="KW-0539">Nucleus</keyword>
<dbReference type="GO" id="GO:0003677">
    <property type="term" value="F:DNA binding"/>
    <property type="evidence" value="ECO:0007669"/>
    <property type="project" value="UniProtKB-KW"/>
</dbReference>
<evidence type="ECO:0000256" key="3">
    <source>
        <dbReference type="ARBA" id="ARBA00022741"/>
    </source>
</evidence>
<proteinExistence type="inferred from homology"/>
<evidence type="ECO:0000256" key="1">
    <source>
        <dbReference type="ARBA" id="ARBA00004123"/>
    </source>
</evidence>
<accession>A0A1D6KU08</accession>
<dbReference type="InterPro" id="IPR044574">
    <property type="entry name" value="ARIP4-like"/>
</dbReference>
<organism evidence="9">
    <name type="scientific">Zea mays</name>
    <name type="common">Maize</name>
    <dbReference type="NCBI Taxonomy" id="4577"/>
    <lineage>
        <taxon>Eukaryota</taxon>
        <taxon>Viridiplantae</taxon>
        <taxon>Streptophyta</taxon>
        <taxon>Embryophyta</taxon>
        <taxon>Tracheophyta</taxon>
        <taxon>Spermatophyta</taxon>
        <taxon>Magnoliopsida</taxon>
        <taxon>Liliopsida</taxon>
        <taxon>Poales</taxon>
        <taxon>Poaceae</taxon>
        <taxon>PACMAD clade</taxon>
        <taxon>Panicoideae</taxon>
        <taxon>Andropogonodae</taxon>
        <taxon>Andropogoneae</taxon>
        <taxon>Tripsacinae</taxon>
        <taxon>Zea</taxon>
    </lineage>
</organism>
<feature type="compositionally biased region" description="Basic and acidic residues" evidence="8">
    <location>
        <begin position="38"/>
        <end position="60"/>
    </location>
</feature>
<dbReference type="PANTHER" id="PTHR45797">
    <property type="entry name" value="RAD54-LIKE"/>
    <property type="match status" value="1"/>
</dbReference>
<evidence type="ECO:0000256" key="4">
    <source>
        <dbReference type="ARBA" id="ARBA00022806"/>
    </source>
</evidence>
<dbReference type="EMBL" id="CM007647">
    <property type="protein sequence ID" value="ONM06072.1"/>
    <property type="molecule type" value="Genomic_DNA"/>
</dbReference>
<keyword evidence="6" id="KW-0238">DNA-binding</keyword>
<keyword evidence="4" id="KW-0347">Helicase</keyword>
<evidence type="ECO:0000256" key="8">
    <source>
        <dbReference type="SAM" id="MobiDB-lite"/>
    </source>
</evidence>
<protein>
    <submittedName>
        <fullName evidence="9">Chromatin complex subunit A</fullName>
    </submittedName>
</protein>
<evidence type="ECO:0000256" key="7">
    <source>
        <dbReference type="ARBA" id="ARBA00023242"/>
    </source>
</evidence>
<dbReference type="AlphaFoldDB" id="A0A1D6KU08"/>
<name>A0A1D6KU08_MAIZE</name>
<comment type="subcellular location">
    <subcellularLocation>
        <location evidence="1">Nucleus</location>
    </subcellularLocation>
</comment>